<dbReference type="Proteomes" id="UP000255230">
    <property type="component" value="Unassembled WGS sequence"/>
</dbReference>
<dbReference type="KEGG" id="mos:AXE82_00915"/>
<accession>A0A378QAL1</accession>
<dbReference type="RefSeq" id="WP_062330352.1">
    <property type="nucleotide sequence ID" value="NZ_CBCRZU010000007.1"/>
</dbReference>
<proteinExistence type="predicted"/>
<name>A0A378QAL1_FAUOS</name>
<keyword evidence="2" id="KW-1185">Reference proteome</keyword>
<dbReference type="GeneID" id="35777803"/>
<protein>
    <submittedName>
        <fullName evidence="1">Uncharacterized protein</fullName>
    </submittedName>
</protein>
<reference evidence="1 2" key="1">
    <citation type="submission" date="2018-06" db="EMBL/GenBank/DDBJ databases">
        <authorList>
            <consortium name="Pathogen Informatics"/>
            <person name="Doyle S."/>
        </authorList>
    </citation>
    <scope>NUCLEOTIDE SEQUENCE [LARGE SCALE GENOMIC DNA]</scope>
    <source>
        <strain evidence="1 2">NCTC10465</strain>
    </source>
</reference>
<organism evidence="1 2">
    <name type="scientific">Faucicola osloensis</name>
    <name type="common">Moraxella osloensis</name>
    <dbReference type="NCBI Taxonomy" id="34062"/>
    <lineage>
        <taxon>Bacteria</taxon>
        <taxon>Pseudomonadati</taxon>
        <taxon>Pseudomonadota</taxon>
        <taxon>Gammaproteobacteria</taxon>
        <taxon>Moraxellales</taxon>
        <taxon>Moraxellaceae</taxon>
        <taxon>Faucicola</taxon>
    </lineage>
</organism>
<sequence length="142" mass="16343">MATWWVNQGSKKGKPQNKIVWSPLRNKRGASQWHWETMWDAVEGDKIYHYTNSFIVGESLVTKSAVNSRSPYPNNDMWESEGKLLEVDYIAYENPIPKTKISADNRRKFTGKNGPFNANGDVQQGYFFPISAELETIIEKLK</sequence>
<gene>
    <name evidence="1" type="ORF">NCTC10465_01290</name>
</gene>
<dbReference type="AlphaFoldDB" id="A0A378QAL1"/>
<evidence type="ECO:0000313" key="2">
    <source>
        <dbReference type="Proteomes" id="UP000255230"/>
    </source>
</evidence>
<evidence type="ECO:0000313" key="1">
    <source>
        <dbReference type="EMBL" id="STY97506.1"/>
    </source>
</evidence>
<dbReference type="EMBL" id="UGPY01000001">
    <property type="protein sequence ID" value="STY97506.1"/>
    <property type="molecule type" value="Genomic_DNA"/>
</dbReference>